<dbReference type="Gene3D" id="3.40.50.2300">
    <property type="match status" value="1"/>
</dbReference>
<dbReference type="SUPFAM" id="SSF53098">
    <property type="entry name" value="Ribonuclease H-like"/>
    <property type="match status" value="1"/>
</dbReference>
<dbReference type="Pfam" id="PF02171">
    <property type="entry name" value="Piwi"/>
    <property type="match status" value="1"/>
</dbReference>
<dbReference type="GO" id="GO:0003723">
    <property type="term" value="F:RNA binding"/>
    <property type="evidence" value="ECO:0007669"/>
    <property type="project" value="InterPro"/>
</dbReference>
<dbReference type="SMART" id="SM01163">
    <property type="entry name" value="DUF1785"/>
    <property type="match status" value="1"/>
</dbReference>
<dbReference type="CDD" id="cd04657">
    <property type="entry name" value="Piwi_ago-like"/>
    <property type="match status" value="1"/>
</dbReference>
<dbReference type="InterPro" id="IPR003165">
    <property type="entry name" value="Piwi"/>
</dbReference>
<evidence type="ECO:0000259" key="3">
    <source>
        <dbReference type="PROSITE" id="PS50822"/>
    </source>
</evidence>
<dbReference type="Pfam" id="PF16488">
    <property type="entry name" value="ArgoL2"/>
    <property type="match status" value="1"/>
</dbReference>
<comment type="caution">
    <text evidence="4">The sequence shown here is derived from an EMBL/GenBank/DDBJ whole genome shotgun (WGS) entry which is preliminary data.</text>
</comment>
<dbReference type="Pfam" id="PF16487">
    <property type="entry name" value="ArgoMid"/>
    <property type="match status" value="1"/>
</dbReference>
<accession>A0A9P7JT50</accession>
<reference evidence="4" key="1">
    <citation type="journal article" date="2020" name="New Phytol.">
        <title>Comparative genomics reveals dynamic genome evolution in host specialist ectomycorrhizal fungi.</title>
        <authorList>
            <person name="Lofgren L.A."/>
            <person name="Nguyen N.H."/>
            <person name="Vilgalys R."/>
            <person name="Ruytinx J."/>
            <person name="Liao H.L."/>
            <person name="Branco S."/>
            <person name="Kuo A."/>
            <person name="LaButti K."/>
            <person name="Lipzen A."/>
            <person name="Andreopoulos W."/>
            <person name="Pangilinan J."/>
            <person name="Riley R."/>
            <person name="Hundley H."/>
            <person name="Na H."/>
            <person name="Barry K."/>
            <person name="Grigoriev I.V."/>
            <person name="Stajich J.E."/>
            <person name="Kennedy P.G."/>
        </authorList>
    </citation>
    <scope>NUCLEOTIDE SEQUENCE</scope>
    <source>
        <strain evidence="4">FC423</strain>
    </source>
</reference>
<dbReference type="InterPro" id="IPR036085">
    <property type="entry name" value="PAZ_dom_sf"/>
</dbReference>
<dbReference type="Gene3D" id="3.30.420.10">
    <property type="entry name" value="Ribonuclease H-like superfamily/Ribonuclease H"/>
    <property type="match status" value="1"/>
</dbReference>
<dbReference type="AlphaFoldDB" id="A0A9P7JT50"/>
<dbReference type="InterPro" id="IPR045246">
    <property type="entry name" value="Piwi_ago-like"/>
</dbReference>
<dbReference type="Proteomes" id="UP000823399">
    <property type="component" value="Unassembled WGS sequence"/>
</dbReference>
<feature type="region of interest" description="Disordered" evidence="1">
    <location>
        <begin position="1"/>
        <end position="59"/>
    </location>
</feature>
<evidence type="ECO:0000256" key="1">
    <source>
        <dbReference type="SAM" id="MobiDB-lite"/>
    </source>
</evidence>
<feature type="compositionally biased region" description="Polar residues" evidence="1">
    <location>
        <begin position="1"/>
        <end position="13"/>
    </location>
</feature>
<name>A0A9P7JT50_9AGAM</name>
<dbReference type="InterPro" id="IPR012337">
    <property type="entry name" value="RNaseH-like_sf"/>
</dbReference>
<dbReference type="InterPro" id="IPR032474">
    <property type="entry name" value="Argonaute_N"/>
</dbReference>
<feature type="compositionally biased region" description="Polar residues" evidence="1">
    <location>
        <begin position="40"/>
        <end position="55"/>
    </location>
</feature>
<dbReference type="PROSITE" id="PS50822">
    <property type="entry name" value="PIWI"/>
    <property type="match status" value="1"/>
</dbReference>
<dbReference type="Pfam" id="PF08699">
    <property type="entry name" value="ArgoL1"/>
    <property type="match status" value="1"/>
</dbReference>
<dbReference type="PROSITE" id="PS50821">
    <property type="entry name" value="PAZ"/>
    <property type="match status" value="1"/>
</dbReference>
<dbReference type="Gene3D" id="2.170.260.10">
    <property type="entry name" value="paz domain"/>
    <property type="match status" value="1"/>
</dbReference>
<dbReference type="RefSeq" id="XP_041291508.1">
    <property type="nucleotide sequence ID" value="XM_041437733.1"/>
</dbReference>
<dbReference type="CDD" id="cd02846">
    <property type="entry name" value="PAZ_argonaute_like"/>
    <property type="match status" value="1"/>
</dbReference>
<dbReference type="SMART" id="SM00950">
    <property type="entry name" value="Piwi"/>
    <property type="match status" value="1"/>
</dbReference>
<feature type="domain" description="Piwi" evidence="3">
    <location>
        <begin position="581"/>
        <end position="893"/>
    </location>
</feature>
<organism evidence="4 5">
    <name type="scientific">Suillus discolor</name>
    <dbReference type="NCBI Taxonomy" id="1912936"/>
    <lineage>
        <taxon>Eukaryota</taxon>
        <taxon>Fungi</taxon>
        <taxon>Dikarya</taxon>
        <taxon>Basidiomycota</taxon>
        <taxon>Agaricomycotina</taxon>
        <taxon>Agaricomycetes</taxon>
        <taxon>Agaricomycetidae</taxon>
        <taxon>Boletales</taxon>
        <taxon>Suillineae</taxon>
        <taxon>Suillaceae</taxon>
        <taxon>Suillus</taxon>
    </lineage>
</organism>
<keyword evidence="5" id="KW-1185">Reference proteome</keyword>
<gene>
    <name evidence="4" type="ORF">F5147DRAFT_701372</name>
</gene>
<dbReference type="SUPFAM" id="SSF101690">
    <property type="entry name" value="PAZ domain"/>
    <property type="match status" value="2"/>
</dbReference>
<evidence type="ECO:0000259" key="2">
    <source>
        <dbReference type="PROSITE" id="PS50821"/>
    </source>
</evidence>
<evidence type="ECO:0000313" key="4">
    <source>
        <dbReference type="EMBL" id="KAG2106198.1"/>
    </source>
</evidence>
<evidence type="ECO:0000313" key="5">
    <source>
        <dbReference type="Proteomes" id="UP000823399"/>
    </source>
</evidence>
<dbReference type="PANTHER" id="PTHR22891">
    <property type="entry name" value="EUKARYOTIC TRANSLATION INITIATION FACTOR 2C"/>
    <property type="match status" value="1"/>
</dbReference>
<dbReference type="EMBL" id="JABBWM010000036">
    <property type="protein sequence ID" value="KAG2106198.1"/>
    <property type="molecule type" value="Genomic_DNA"/>
</dbReference>
<protein>
    <submittedName>
        <fullName evidence="4">Piwi-domain-containing protein</fullName>
    </submittedName>
</protein>
<dbReference type="InterPro" id="IPR014811">
    <property type="entry name" value="ArgoL1"/>
</dbReference>
<dbReference type="InterPro" id="IPR032473">
    <property type="entry name" value="Argonaute_Mid_dom"/>
</dbReference>
<dbReference type="InterPro" id="IPR036397">
    <property type="entry name" value="RNaseH_sf"/>
</dbReference>
<sequence>MNTNTNFNLTNRAQNRDTRRRGGAQRGPVGQRDPAVGPARSTSGLPASPQQTSQGGKADELLHSHEQALEKMRGEVGIRYDCPIRPGFGTLGEPVTLVANFFTVKITKSLIYTYRVKVEPTRNAKDVQRRLLLLLEQSNNQAWQSVKSSVAFDGRETLVSAKELPQPTQISVRFFEEGQTPGPNLPEYIVSFELLRKWDISKLKQYLHCDVDINDNYDISPLISAYNIVLQQHASSTAIRVGNSRYFGFPGFKANELSPGLTGLEAFRGFFLSARPVFGELMINVDVCMTPFYKHARLDLAYEESLRLSKGATLQRFAQNVKVTTTYLGYTKRRTLLRITPLSAEKTTFVKDGRQVSVAKHFQNVHDILLKRPDLPVADLGTATRSNYVPLELCVIESQPFRGLLNDRETTNMLNHACKSPAANFDEIINQGLPSLALTEPKASILDEFGISISKTMTDVPGRELPPPKRLQYHSGSPSVQPAKGSWNLTNVKFHTGASVTKWAVVVLSDGYPGPSDEDVSKVWTGFREGCKRSGMTFANQDPTVARTAQLPRQFQDKDRSKGIMETKRTIQNLVRDNPMFLLVLLPFRDTKLYPGVKRICDVELGIHSVTIVLNKVLKNKGSQQYYANVALKLNQKLGGINHTLDVESTRWLTTKSTMLVGMDVTHPGPGSKPGTPSIAAVIATIDDSFTQCPASLRCQKSKKEMIDDLTDMMLERLRAYKKKSGFLPERIIVYRDGVSEGQFDTVLERGSEKDKILDAFKAIHKETKDLVEYRPHLSIIICGKRHHARFRPKDQKNQSRNGNTRPGTVVDRRITAVYDFDFYLQAHDGIKGHARPTHYTVIYDESGFSADVIQQGTHTASYLYARATKAVSLVPLAYYADLACERARCYLDGFLNSEQLSVPGSSSRKGESKGKRKAMAADEREAAKQRVYDAALQAWGQGVHPNLKETMFYI</sequence>
<dbReference type="Pfam" id="PF16486">
    <property type="entry name" value="ArgoN"/>
    <property type="match status" value="1"/>
</dbReference>
<feature type="domain" description="PAZ" evidence="2">
    <location>
        <begin position="291"/>
        <end position="398"/>
    </location>
</feature>
<proteinExistence type="predicted"/>
<dbReference type="InterPro" id="IPR032472">
    <property type="entry name" value="ArgoL2"/>
</dbReference>
<dbReference type="InterPro" id="IPR003100">
    <property type="entry name" value="PAZ_dom"/>
</dbReference>
<dbReference type="GeneID" id="64699992"/>
<dbReference type="Pfam" id="PF02170">
    <property type="entry name" value="PAZ"/>
    <property type="match status" value="1"/>
</dbReference>
<dbReference type="OrthoDB" id="10252740at2759"/>